<comment type="caution">
    <text evidence="1">The sequence shown here is derived from an EMBL/GenBank/DDBJ whole genome shotgun (WGS) entry which is preliminary data.</text>
</comment>
<proteinExistence type="predicted"/>
<reference evidence="1" key="2">
    <citation type="submission" date="2020-11" db="EMBL/GenBank/DDBJ databases">
        <authorList>
            <person name="McCartney M.A."/>
            <person name="Auch B."/>
            <person name="Kono T."/>
            <person name="Mallez S."/>
            <person name="Becker A."/>
            <person name="Gohl D.M."/>
            <person name="Silverstein K.A.T."/>
            <person name="Koren S."/>
            <person name="Bechman K.B."/>
            <person name="Herman A."/>
            <person name="Abrahante J.E."/>
            <person name="Garbe J."/>
        </authorList>
    </citation>
    <scope>NUCLEOTIDE SEQUENCE</scope>
    <source>
        <strain evidence="1">Duluth1</strain>
        <tissue evidence="1">Whole animal</tissue>
    </source>
</reference>
<name>A0A9D4FQY1_DREPO</name>
<evidence type="ECO:0000313" key="1">
    <source>
        <dbReference type="EMBL" id="KAH3802872.1"/>
    </source>
</evidence>
<evidence type="ECO:0000313" key="2">
    <source>
        <dbReference type="Proteomes" id="UP000828390"/>
    </source>
</evidence>
<dbReference type="Proteomes" id="UP000828390">
    <property type="component" value="Unassembled WGS sequence"/>
</dbReference>
<accession>A0A9D4FQY1</accession>
<protein>
    <submittedName>
        <fullName evidence="1">Uncharacterized protein</fullName>
    </submittedName>
</protein>
<organism evidence="1 2">
    <name type="scientific">Dreissena polymorpha</name>
    <name type="common">Zebra mussel</name>
    <name type="synonym">Mytilus polymorpha</name>
    <dbReference type="NCBI Taxonomy" id="45954"/>
    <lineage>
        <taxon>Eukaryota</taxon>
        <taxon>Metazoa</taxon>
        <taxon>Spiralia</taxon>
        <taxon>Lophotrochozoa</taxon>
        <taxon>Mollusca</taxon>
        <taxon>Bivalvia</taxon>
        <taxon>Autobranchia</taxon>
        <taxon>Heteroconchia</taxon>
        <taxon>Euheterodonta</taxon>
        <taxon>Imparidentia</taxon>
        <taxon>Neoheterodontei</taxon>
        <taxon>Myida</taxon>
        <taxon>Dreissenoidea</taxon>
        <taxon>Dreissenidae</taxon>
        <taxon>Dreissena</taxon>
    </lineage>
</organism>
<dbReference type="AlphaFoldDB" id="A0A9D4FQY1"/>
<reference evidence="1" key="1">
    <citation type="journal article" date="2019" name="bioRxiv">
        <title>The Genome of the Zebra Mussel, Dreissena polymorpha: A Resource for Invasive Species Research.</title>
        <authorList>
            <person name="McCartney M.A."/>
            <person name="Auch B."/>
            <person name="Kono T."/>
            <person name="Mallez S."/>
            <person name="Zhang Y."/>
            <person name="Obille A."/>
            <person name="Becker A."/>
            <person name="Abrahante J.E."/>
            <person name="Garbe J."/>
            <person name="Badalamenti J.P."/>
            <person name="Herman A."/>
            <person name="Mangelson H."/>
            <person name="Liachko I."/>
            <person name="Sullivan S."/>
            <person name="Sone E.D."/>
            <person name="Koren S."/>
            <person name="Silverstein K.A.T."/>
            <person name="Beckman K.B."/>
            <person name="Gohl D.M."/>
        </authorList>
    </citation>
    <scope>NUCLEOTIDE SEQUENCE</scope>
    <source>
        <strain evidence="1">Duluth1</strain>
        <tissue evidence="1">Whole animal</tissue>
    </source>
</reference>
<dbReference type="EMBL" id="JAIWYP010000007">
    <property type="protein sequence ID" value="KAH3802872.1"/>
    <property type="molecule type" value="Genomic_DNA"/>
</dbReference>
<sequence length="137" mass="16030">METNMIYFAGFLTDDLFTAEDNGNQKKYLGVCKLPGENSKHSVLCNVESLTPGYHRCAIRRRRMRAGILHRLRPFQSLVASSGEEDGNVIVREFLECWRRQEWDRKDLRRYPSANPTEKSVFIKMGIPFRPPEERDH</sequence>
<keyword evidence="2" id="KW-1185">Reference proteome</keyword>
<gene>
    <name evidence="1" type="ORF">DPMN_156568</name>
</gene>